<name>A0AAD8BNR5_BIOPF</name>
<keyword evidence="2" id="KW-0675">Receptor</keyword>
<organism evidence="2 3">
    <name type="scientific">Biomphalaria pfeifferi</name>
    <name type="common">Bloodfluke planorb</name>
    <name type="synonym">Freshwater snail</name>
    <dbReference type="NCBI Taxonomy" id="112525"/>
    <lineage>
        <taxon>Eukaryota</taxon>
        <taxon>Metazoa</taxon>
        <taxon>Spiralia</taxon>
        <taxon>Lophotrochozoa</taxon>
        <taxon>Mollusca</taxon>
        <taxon>Gastropoda</taxon>
        <taxon>Heterobranchia</taxon>
        <taxon>Euthyneura</taxon>
        <taxon>Panpulmonata</taxon>
        <taxon>Hygrophila</taxon>
        <taxon>Lymnaeoidea</taxon>
        <taxon>Planorbidae</taxon>
        <taxon>Biomphalaria</taxon>
    </lineage>
</organism>
<dbReference type="SMART" id="SM00209">
    <property type="entry name" value="TSP1"/>
    <property type="match status" value="1"/>
</dbReference>
<keyword evidence="1" id="KW-1133">Transmembrane helix</keyword>
<proteinExistence type="predicted"/>
<dbReference type="AlphaFoldDB" id="A0AAD8BNR5"/>
<gene>
    <name evidence="2" type="ORF">Bpfe_013433</name>
</gene>
<dbReference type="PROSITE" id="PS50092">
    <property type="entry name" value="TSP1"/>
    <property type="match status" value="1"/>
</dbReference>
<dbReference type="EMBL" id="JASAOG010000057">
    <property type="protein sequence ID" value="KAK0057069.1"/>
    <property type="molecule type" value="Genomic_DNA"/>
</dbReference>
<keyword evidence="3" id="KW-1185">Reference proteome</keyword>
<evidence type="ECO:0000256" key="1">
    <source>
        <dbReference type="SAM" id="Phobius"/>
    </source>
</evidence>
<evidence type="ECO:0000313" key="2">
    <source>
        <dbReference type="EMBL" id="KAK0057069.1"/>
    </source>
</evidence>
<dbReference type="InterPro" id="IPR036383">
    <property type="entry name" value="TSP1_rpt_sf"/>
</dbReference>
<keyword evidence="1" id="KW-0472">Membrane</keyword>
<sequence>MAVTTTSYIVNGQWGQWSVWTCSKPCGFGKIIRTRLCDSPTPSLGGLNCQPPKDNIQSSPDDCRLSICPGDCWPGTWGVNCKFRCNQCKSDCNKLNGRCDTCEPGYFNPAFGPFNCSTECPAMTYGFECRGSCYSKCSKECLDKQLGTCSTLTGVPFLVATYHYYFLVLLIIPVMTVVSELIRLKTSGSVDDGEDVQDYWGYPFYRRASETTRKFYPDDHLDDFRDDDDNLDDFDIDDLDLYGEDYLDEVDDVDPQVVPMEDPNKQVVIIPPIKKAGQIK</sequence>
<dbReference type="Pfam" id="PF00090">
    <property type="entry name" value="TSP_1"/>
    <property type="match status" value="1"/>
</dbReference>
<reference evidence="2" key="2">
    <citation type="submission" date="2023-04" db="EMBL/GenBank/DDBJ databases">
        <authorList>
            <person name="Bu L."/>
            <person name="Lu L."/>
            <person name="Laidemitt M.R."/>
            <person name="Zhang S.M."/>
            <person name="Mutuku M."/>
            <person name="Mkoji G."/>
            <person name="Steinauer M."/>
            <person name="Loker E.S."/>
        </authorList>
    </citation>
    <scope>NUCLEOTIDE SEQUENCE</scope>
    <source>
        <strain evidence="2">KasaAsao</strain>
        <tissue evidence="2">Whole Snail</tissue>
    </source>
</reference>
<dbReference type="Proteomes" id="UP001233172">
    <property type="component" value="Unassembled WGS sequence"/>
</dbReference>
<protein>
    <submittedName>
        <fullName evidence="2">Platelet endothelial aggregation receptor 1</fullName>
    </submittedName>
</protein>
<keyword evidence="1" id="KW-0812">Transmembrane</keyword>
<accession>A0AAD8BNR5</accession>
<dbReference type="InterPro" id="IPR000884">
    <property type="entry name" value="TSP1_rpt"/>
</dbReference>
<dbReference type="SUPFAM" id="SSF82895">
    <property type="entry name" value="TSP-1 type 1 repeat"/>
    <property type="match status" value="1"/>
</dbReference>
<evidence type="ECO:0000313" key="3">
    <source>
        <dbReference type="Proteomes" id="UP001233172"/>
    </source>
</evidence>
<dbReference type="Gene3D" id="2.20.100.10">
    <property type="entry name" value="Thrombospondin type-1 (TSP1) repeat"/>
    <property type="match status" value="1"/>
</dbReference>
<reference evidence="2" key="1">
    <citation type="journal article" date="2023" name="PLoS Negl. Trop. Dis.">
        <title>A genome sequence for Biomphalaria pfeifferi, the major vector snail for the human-infecting parasite Schistosoma mansoni.</title>
        <authorList>
            <person name="Bu L."/>
            <person name="Lu L."/>
            <person name="Laidemitt M.R."/>
            <person name="Zhang S.M."/>
            <person name="Mutuku M."/>
            <person name="Mkoji G."/>
            <person name="Steinauer M."/>
            <person name="Loker E.S."/>
        </authorList>
    </citation>
    <scope>NUCLEOTIDE SEQUENCE</scope>
    <source>
        <strain evidence="2">KasaAsao</strain>
    </source>
</reference>
<feature type="transmembrane region" description="Helical" evidence="1">
    <location>
        <begin position="162"/>
        <end position="182"/>
    </location>
</feature>
<comment type="caution">
    <text evidence="2">The sequence shown here is derived from an EMBL/GenBank/DDBJ whole genome shotgun (WGS) entry which is preliminary data.</text>
</comment>